<dbReference type="EMBL" id="GG698915">
    <property type="protein sequence ID" value="EEU38607.1"/>
    <property type="molecule type" value="Genomic_DNA"/>
</dbReference>
<organism evidence="2 3">
    <name type="scientific">Fusarium vanettenii (strain ATCC MYA-4622 / CBS 123669 / FGSC 9596 / NRRL 45880 / 77-13-4)</name>
    <name type="common">Fusarium solani subsp. pisi</name>
    <dbReference type="NCBI Taxonomy" id="660122"/>
    <lineage>
        <taxon>Eukaryota</taxon>
        <taxon>Fungi</taxon>
        <taxon>Dikarya</taxon>
        <taxon>Ascomycota</taxon>
        <taxon>Pezizomycotina</taxon>
        <taxon>Sordariomycetes</taxon>
        <taxon>Hypocreomycetidae</taxon>
        <taxon>Hypocreales</taxon>
        <taxon>Nectriaceae</taxon>
        <taxon>Fusarium</taxon>
        <taxon>Fusarium solani species complex</taxon>
        <taxon>Fusarium vanettenii</taxon>
    </lineage>
</organism>
<dbReference type="GeneID" id="9670601"/>
<dbReference type="HOGENOM" id="CLU_1235319_0_0_1"/>
<sequence length="224" mass="25940">MKYPPRRHRHRAHVSRAQPYTTTQYRIAWRLCRPNVWSRHRQHRQFAGPPQSTLLRQRTVARLDPQSPAYQPAGDEGPGYQDERGNYGEGFVGNYGDDFVGDYGDGFVGDYGEENACQDHPELEQRMNQMIEIARVQSKQIHDIDKTTRELVQQMREVVQQVSTMREEARELPNNLVENILLPLFQTAETLLQGEQDQVRHFVPGEHATMDPIEMSIKGSEPRC</sequence>
<dbReference type="VEuPathDB" id="FungiDB:NECHADRAFT_102253"/>
<reference evidence="2 3" key="1">
    <citation type="journal article" date="2009" name="PLoS Genet.">
        <title>The genome of Nectria haematococca: contribution of supernumerary chromosomes to gene expansion.</title>
        <authorList>
            <person name="Coleman J.J."/>
            <person name="Rounsley S.D."/>
            <person name="Rodriguez-Carres M."/>
            <person name="Kuo A."/>
            <person name="Wasmann C.C."/>
            <person name="Grimwood J."/>
            <person name="Schmutz J."/>
            <person name="Taga M."/>
            <person name="White G.J."/>
            <person name="Zhou S."/>
            <person name="Schwartz D.C."/>
            <person name="Freitag M."/>
            <person name="Ma L.J."/>
            <person name="Danchin E.G."/>
            <person name="Henrissat B."/>
            <person name="Coutinho P.M."/>
            <person name="Nelson D.R."/>
            <person name="Straney D."/>
            <person name="Napoli C.A."/>
            <person name="Barker B.M."/>
            <person name="Gribskov M."/>
            <person name="Rep M."/>
            <person name="Kroken S."/>
            <person name="Molnar I."/>
            <person name="Rensing C."/>
            <person name="Kennell J.C."/>
            <person name="Zamora J."/>
            <person name="Farman M.L."/>
            <person name="Selker E.U."/>
            <person name="Salamov A."/>
            <person name="Shapiro H."/>
            <person name="Pangilinan J."/>
            <person name="Lindquist E."/>
            <person name="Lamers C."/>
            <person name="Grigoriev I.V."/>
            <person name="Geiser D.M."/>
            <person name="Covert S.F."/>
            <person name="Temporini E."/>
            <person name="Vanetten H.D."/>
        </authorList>
    </citation>
    <scope>NUCLEOTIDE SEQUENCE [LARGE SCALE GENOMIC DNA]</scope>
    <source>
        <strain evidence="3">ATCC MYA-4622 / CBS 123669 / FGSC 9596 / NRRL 45880 / 77-13-4</strain>
    </source>
</reference>
<dbReference type="KEGG" id="nhe:NECHADRAFT_102253"/>
<dbReference type="RefSeq" id="XP_003044320.1">
    <property type="nucleotide sequence ID" value="XM_003044274.1"/>
</dbReference>
<dbReference type="InParanoid" id="C7ZBR4"/>
<evidence type="ECO:0000313" key="2">
    <source>
        <dbReference type="EMBL" id="EEU38607.1"/>
    </source>
</evidence>
<evidence type="ECO:0000313" key="3">
    <source>
        <dbReference type="Proteomes" id="UP000005206"/>
    </source>
</evidence>
<gene>
    <name evidence="2" type="ORF">NECHADRAFT_102253</name>
</gene>
<feature type="region of interest" description="Disordered" evidence="1">
    <location>
        <begin position="65"/>
        <end position="85"/>
    </location>
</feature>
<dbReference type="AlphaFoldDB" id="C7ZBR4"/>
<dbReference type="OrthoDB" id="5100724at2759"/>
<accession>C7ZBR4</accession>
<keyword evidence="3" id="KW-1185">Reference proteome</keyword>
<proteinExistence type="predicted"/>
<protein>
    <submittedName>
        <fullName evidence="2">Expressed protein</fullName>
    </submittedName>
</protein>
<name>C7ZBR4_FUSV7</name>
<dbReference type="Proteomes" id="UP000005206">
    <property type="component" value="Chromosome 14"/>
</dbReference>
<evidence type="ECO:0000256" key="1">
    <source>
        <dbReference type="SAM" id="MobiDB-lite"/>
    </source>
</evidence>